<dbReference type="KEGG" id="dsa:Desal_1982"/>
<dbReference type="eggNOG" id="COG0751">
    <property type="taxonomic scope" value="Bacteria"/>
</dbReference>
<dbReference type="InterPro" id="IPR015944">
    <property type="entry name" value="Gly-tRNA-synth_bsu"/>
</dbReference>
<dbReference type="InterPro" id="IPR006194">
    <property type="entry name" value="Gly-tRNA-synth_heterodimer"/>
</dbReference>
<protein>
    <recommendedName>
        <fullName evidence="10">Glycine--tRNA ligase beta subunit</fullName>
        <ecNumber evidence="10">6.1.1.14</ecNumber>
    </recommendedName>
    <alternativeName>
        <fullName evidence="10">Glycyl-tRNA synthetase beta subunit</fullName>
        <shortName evidence="10">GlyRS</shortName>
    </alternativeName>
</protein>
<dbReference type="InterPro" id="IPR008909">
    <property type="entry name" value="DALR_anticod-bd"/>
</dbReference>
<dbReference type="GO" id="GO:0005524">
    <property type="term" value="F:ATP binding"/>
    <property type="evidence" value="ECO:0007669"/>
    <property type="project" value="UniProtKB-UniRule"/>
</dbReference>
<comment type="catalytic activity">
    <reaction evidence="9 10">
        <text>tRNA(Gly) + glycine + ATP = glycyl-tRNA(Gly) + AMP + diphosphate</text>
        <dbReference type="Rhea" id="RHEA:16013"/>
        <dbReference type="Rhea" id="RHEA-COMP:9664"/>
        <dbReference type="Rhea" id="RHEA-COMP:9683"/>
        <dbReference type="ChEBI" id="CHEBI:30616"/>
        <dbReference type="ChEBI" id="CHEBI:33019"/>
        <dbReference type="ChEBI" id="CHEBI:57305"/>
        <dbReference type="ChEBI" id="CHEBI:78442"/>
        <dbReference type="ChEBI" id="CHEBI:78522"/>
        <dbReference type="ChEBI" id="CHEBI:456215"/>
        <dbReference type="EC" id="6.1.1.14"/>
    </reaction>
</comment>
<evidence type="ECO:0000256" key="10">
    <source>
        <dbReference type="HAMAP-Rule" id="MF_00255"/>
    </source>
</evidence>
<feature type="domain" description="DALR anticodon binding" evidence="11">
    <location>
        <begin position="585"/>
        <end position="683"/>
    </location>
</feature>
<evidence type="ECO:0000256" key="6">
    <source>
        <dbReference type="ARBA" id="ARBA00022840"/>
    </source>
</evidence>
<dbReference type="PROSITE" id="PS50861">
    <property type="entry name" value="AA_TRNA_LIGASE_II_GLYAB"/>
    <property type="match status" value="1"/>
</dbReference>
<accession>C6BV67</accession>
<dbReference type="GO" id="GO:0005829">
    <property type="term" value="C:cytosol"/>
    <property type="evidence" value="ECO:0007669"/>
    <property type="project" value="TreeGrafter"/>
</dbReference>
<evidence type="ECO:0000256" key="2">
    <source>
        <dbReference type="ARBA" id="ARBA00008226"/>
    </source>
</evidence>
<evidence type="ECO:0000256" key="5">
    <source>
        <dbReference type="ARBA" id="ARBA00022741"/>
    </source>
</evidence>
<dbReference type="HAMAP" id="MF_00255">
    <property type="entry name" value="Gly_tRNA_synth_beta"/>
    <property type="match status" value="1"/>
</dbReference>
<comment type="subcellular location">
    <subcellularLocation>
        <location evidence="1 10">Cytoplasm</location>
    </subcellularLocation>
</comment>
<evidence type="ECO:0000256" key="7">
    <source>
        <dbReference type="ARBA" id="ARBA00022917"/>
    </source>
</evidence>
<keyword evidence="13" id="KW-1185">Reference proteome</keyword>
<dbReference type="GO" id="GO:0006426">
    <property type="term" value="P:glycyl-tRNA aminoacylation"/>
    <property type="evidence" value="ECO:0007669"/>
    <property type="project" value="UniProtKB-UniRule"/>
</dbReference>
<dbReference type="HOGENOM" id="CLU_007220_2_2_7"/>
<keyword evidence="8 10" id="KW-0030">Aminoacyl-tRNA synthetase</keyword>
<dbReference type="EMBL" id="CP001649">
    <property type="protein sequence ID" value="ACS80042.1"/>
    <property type="molecule type" value="Genomic_DNA"/>
</dbReference>
<dbReference type="STRING" id="526222.Desal_1982"/>
<dbReference type="OrthoDB" id="9775440at2"/>
<reference evidence="12 13" key="1">
    <citation type="submission" date="2009-06" db="EMBL/GenBank/DDBJ databases">
        <title>Complete sequence of Desulfovibrio salexigens DSM 2638.</title>
        <authorList>
            <consortium name="US DOE Joint Genome Institute"/>
            <person name="Lucas S."/>
            <person name="Copeland A."/>
            <person name="Lapidus A."/>
            <person name="Glavina del Rio T."/>
            <person name="Tice H."/>
            <person name="Bruce D."/>
            <person name="Goodwin L."/>
            <person name="Pitluck S."/>
            <person name="Munk A.C."/>
            <person name="Brettin T."/>
            <person name="Detter J.C."/>
            <person name="Han C."/>
            <person name="Tapia R."/>
            <person name="Larimer F."/>
            <person name="Land M."/>
            <person name="Hauser L."/>
            <person name="Kyrpides N."/>
            <person name="Anderson I."/>
            <person name="Wall J.D."/>
            <person name="Arkin A.P."/>
            <person name="Dehal P."/>
            <person name="Chivian D."/>
            <person name="Giles B."/>
            <person name="Hazen T.C."/>
        </authorList>
    </citation>
    <scope>NUCLEOTIDE SEQUENCE [LARGE SCALE GENOMIC DNA]</scope>
    <source>
        <strain evidence="13">ATCC 14822 / DSM 2638 / NCIMB 8403 / VKM B-1763</strain>
    </source>
</reference>
<proteinExistence type="inferred from homology"/>
<dbReference type="AlphaFoldDB" id="C6BV67"/>
<dbReference type="NCBIfam" id="TIGR00211">
    <property type="entry name" value="glyS"/>
    <property type="match status" value="1"/>
</dbReference>
<gene>
    <name evidence="10" type="primary">glyS</name>
    <name evidence="12" type="ordered locus">Desal_1982</name>
</gene>
<dbReference type="Proteomes" id="UP000002601">
    <property type="component" value="Chromosome"/>
</dbReference>
<dbReference type="GO" id="GO:0004820">
    <property type="term" value="F:glycine-tRNA ligase activity"/>
    <property type="evidence" value="ECO:0007669"/>
    <property type="project" value="UniProtKB-UniRule"/>
</dbReference>
<keyword evidence="7 10" id="KW-0648">Protein biosynthesis</keyword>
<keyword evidence="3 10" id="KW-0963">Cytoplasm</keyword>
<evidence type="ECO:0000256" key="8">
    <source>
        <dbReference type="ARBA" id="ARBA00023146"/>
    </source>
</evidence>
<dbReference type="Pfam" id="PF02092">
    <property type="entry name" value="tRNA_synt_2f"/>
    <property type="match status" value="1"/>
</dbReference>
<sequence>MADFILEIGIEEMPARFVPRLGLDIKDIFSSLLEEKMIDNASVETYATPRRLTVFVKDMAAVQRKVEEEVSGPPARIAYDADGNPTKALTGFVKSQGIALEDVYTLETDKGDYLAAKKTVGGGETIDILPEICVTAIKKLSFPKKMKWGNLDFAFGRPLRWLLCLFGTDVVEFEMAGMPSGRQTYGHRVMGAGPWEVASADDYFDVIKEKSSVIISPEARGEHVRKEGDKLASELKGSVVWKDSLLEEVSNLVELPVPIIGNFDESFLELPKEVLLTSMESHQKCFGIQKEDGELLPHFLCTLNLVPTDVELVRKGWEKVLRARLEDGRFFWKNDLKTDFDTWLDKLDNVVFLGPLGSMGDKSRRMERLAALIAGKTDASLQTEMARAGRLAKADLVSEMVNEFDKLQGKMGGIYASKCGEDDVVCKALYEQYLPAGPESPVPSTLGGVIVSMSDKADTLVGCFGLNKIPTGANDTYALRRAALGIVRMIIQYDLRVDILEIMDMAFEGYSKDIKWKLEKSELLEKLGEFISNRLRAYFTGKGYETRVVDAALGAGYRDVTALKARVEALAEFAKADGFEQAVLTFKRAANIIKKQGSEQGVSLTGGFEVDKLEEAQEKELATKLDETAARFEELWENDEFSKLFAILGELRPYVDDFFDNVMVICEDKGLRMNRLNLLKALVDRLSRLADFGALQV</sequence>
<name>C6BV67_MARSD</name>
<dbReference type="PANTHER" id="PTHR30075">
    <property type="entry name" value="GLYCYL-TRNA SYNTHETASE"/>
    <property type="match status" value="1"/>
</dbReference>
<evidence type="ECO:0000256" key="3">
    <source>
        <dbReference type="ARBA" id="ARBA00022490"/>
    </source>
</evidence>
<organism evidence="12 13">
    <name type="scientific">Maridesulfovibrio salexigens (strain ATCC 14822 / DSM 2638 / NCIMB 8403 / VKM B-1763)</name>
    <name type="common">Desulfovibrio salexigens</name>
    <dbReference type="NCBI Taxonomy" id="526222"/>
    <lineage>
        <taxon>Bacteria</taxon>
        <taxon>Pseudomonadati</taxon>
        <taxon>Thermodesulfobacteriota</taxon>
        <taxon>Desulfovibrionia</taxon>
        <taxon>Desulfovibrionales</taxon>
        <taxon>Desulfovibrionaceae</taxon>
        <taxon>Maridesulfovibrio</taxon>
    </lineage>
</organism>
<comment type="subunit">
    <text evidence="10">Tetramer of two alpha and two beta subunits.</text>
</comment>
<dbReference type="PRINTS" id="PR01045">
    <property type="entry name" value="TRNASYNTHGB"/>
</dbReference>
<evidence type="ECO:0000313" key="12">
    <source>
        <dbReference type="EMBL" id="ACS80042.1"/>
    </source>
</evidence>
<evidence type="ECO:0000256" key="1">
    <source>
        <dbReference type="ARBA" id="ARBA00004496"/>
    </source>
</evidence>
<evidence type="ECO:0000313" key="13">
    <source>
        <dbReference type="Proteomes" id="UP000002601"/>
    </source>
</evidence>
<evidence type="ECO:0000256" key="9">
    <source>
        <dbReference type="ARBA" id="ARBA00047937"/>
    </source>
</evidence>
<dbReference type="RefSeq" id="WP_015851858.1">
    <property type="nucleotide sequence ID" value="NC_012881.1"/>
</dbReference>
<dbReference type="GO" id="GO:0004814">
    <property type="term" value="F:arginine-tRNA ligase activity"/>
    <property type="evidence" value="ECO:0007669"/>
    <property type="project" value="InterPro"/>
</dbReference>
<keyword evidence="4 10" id="KW-0436">Ligase</keyword>
<dbReference type="GO" id="GO:0006420">
    <property type="term" value="P:arginyl-tRNA aminoacylation"/>
    <property type="evidence" value="ECO:0007669"/>
    <property type="project" value="InterPro"/>
</dbReference>
<keyword evidence="6 10" id="KW-0067">ATP-binding</keyword>
<evidence type="ECO:0000256" key="4">
    <source>
        <dbReference type="ARBA" id="ARBA00022598"/>
    </source>
</evidence>
<dbReference type="Pfam" id="PF05746">
    <property type="entry name" value="DALR_1"/>
    <property type="match status" value="1"/>
</dbReference>
<dbReference type="SUPFAM" id="SSF109604">
    <property type="entry name" value="HD-domain/PDEase-like"/>
    <property type="match status" value="1"/>
</dbReference>
<evidence type="ECO:0000259" key="11">
    <source>
        <dbReference type="Pfam" id="PF05746"/>
    </source>
</evidence>
<keyword evidence="5 10" id="KW-0547">Nucleotide-binding</keyword>
<dbReference type="PANTHER" id="PTHR30075:SF2">
    <property type="entry name" value="GLYCINE--TRNA LIGASE, CHLOROPLASTIC_MITOCHONDRIAL 2"/>
    <property type="match status" value="1"/>
</dbReference>
<dbReference type="EC" id="6.1.1.14" evidence="10"/>
<comment type="similarity">
    <text evidence="2 10">Belongs to the class-II aminoacyl-tRNA synthetase family.</text>
</comment>